<feature type="region of interest" description="Disordered" evidence="1">
    <location>
        <begin position="438"/>
        <end position="462"/>
    </location>
</feature>
<keyword evidence="3" id="KW-1185">Reference proteome</keyword>
<feature type="compositionally biased region" description="Polar residues" evidence="1">
    <location>
        <begin position="1"/>
        <end position="15"/>
    </location>
</feature>
<name>A0A9N8EXU3_9STRA</name>
<reference evidence="2" key="1">
    <citation type="submission" date="2020-06" db="EMBL/GenBank/DDBJ databases">
        <authorList>
            <consortium name="Plant Systems Biology data submission"/>
        </authorList>
    </citation>
    <scope>NUCLEOTIDE SEQUENCE</scope>
    <source>
        <strain evidence="2">D6</strain>
    </source>
</reference>
<gene>
    <name evidence="2" type="ORF">SEMRO_2203_G318930.1</name>
</gene>
<evidence type="ECO:0000313" key="2">
    <source>
        <dbReference type="EMBL" id="CAB9528345.1"/>
    </source>
</evidence>
<comment type="caution">
    <text evidence="2">The sequence shown here is derived from an EMBL/GenBank/DDBJ whole genome shotgun (WGS) entry which is preliminary data.</text>
</comment>
<sequence length="621" mass="68356">MATISPNNDSLSAESNPRKRRKLNCGRADPSGASLQKPRAESGYIQTLMQEPILEFTTEMPGGAIDTGQETPWANARRESSWWEDVVQSLGGSGWNQDFENIISGCDRAWAFVEELKQLYDKLGGGFKSLWGNDAFDVVFALAEQMITAQNQMQSLGCSTKVDIGYHYTTDENLIRIRQRGLLTRAERLSLGIHAKDNGKLCGDGVYTGNNPFAFCARKFGGVGLFVARLRGRELDVTRCYGSGRQQWNPDEHDSKAYGEGINQMVILRASGQCMPLVAYQVSLLDEVIDNMEDAVPGKGDNIFDLHLKLQALIDKHFNEGEQTSVQRVAPSAIPRRIRNRRRRVRQLQQARDSVRPANHVYVHIHVAGQDPDPSRPATVITIESDSNNPVNRASTSLLLPPIYIETKQPATSAPTLNPPIDLVHDDRSKDLLPANLSTQQPQAVTETSPFLTPSKAGADNQSYGDATKNTLDLLKNQISLDTKQAPFQSLPVGTIPGADLSSGRLVPATQNQPSSTAPDTLLQRLRPVGHKQAEGPGGGTGDVDLAGISLQAVREVLLSHNGEMEFKPLLRMFRVGRKSPKARIDHFRALCKELCLRKADPTGGRRVLSLKPNWRTSECD</sequence>
<accession>A0A9N8EXU3</accession>
<feature type="region of interest" description="Disordered" evidence="1">
    <location>
        <begin position="1"/>
        <end position="41"/>
    </location>
</feature>
<evidence type="ECO:0000313" key="3">
    <source>
        <dbReference type="Proteomes" id="UP001153069"/>
    </source>
</evidence>
<proteinExistence type="predicted"/>
<evidence type="ECO:0000256" key="1">
    <source>
        <dbReference type="SAM" id="MobiDB-lite"/>
    </source>
</evidence>
<dbReference type="AlphaFoldDB" id="A0A9N8EXU3"/>
<protein>
    <submittedName>
        <fullName evidence="2">Uncharacterized protein</fullName>
    </submittedName>
</protein>
<organism evidence="2 3">
    <name type="scientific">Seminavis robusta</name>
    <dbReference type="NCBI Taxonomy" id="568900"/>
    <lineage>
        <taxon>Eukaryota</taxon>
        <taxon>Sar</taxon>
        <taxon>Stramenopiles</taxon>
        <taxon>Ochrophyta</taxon>
        <taxon>Bacillariophyta</taxon>
        <taxon>Bacillariophyceae</taxon>
        <taxon>Bacillariophycidae</taxon>
        <taxon>Naviculales</taxon>
        <taxon>Naviculaceae</taxon>
        <taxon>Seminavis</taxon>
    </lineage>
</organism>
<dbReference type="Proteomes" id="UP001153069">
    <property type="component" value="Unassembled WGS sequence"/>
</dbReference>
<dbReference type="EMBL" id="CAICTM010002201">
    <property type="protein sequence ID" value="CAB9528345.1"/>
    <property type="molecule type" value="Genomic_DNA"/>
</dbReference>
<feature type="compositionally biased region" description="Polar residues" evidence="1">
    <location>
        <begin position="438"/>
        <end position="452"/>
    </location>
</feature>